<proteinExistence type="predicted"/>
<reference evidence="1 2" key="1">
    <citation type="submission" date="2020-08" db="EMBL/GenBank/DDBJ databases">
        <title>Description of novel Flavobacterium F-380 isolate.</title>
        <authorList>
            <person name="Saticioglu I.B."/>
            <person name="Duman M."/>
            <person name="Altun S."/>
        </authorList>
    </citation>
    <scope>NUCLEOTIDE SEQUENCE [LARGE SCALE GENOMIC DNA]</scope>
    <source>
        <strain evidence="1 2">F-380</strain>
    </source>
</reference>
<comment type="caution">
    <text evidence="1">The sequence shown here is derived from an EMBL/GenBank/DDBJ whole genome shotgun (WGS) entry which is preliminary data.</text>
</comment>
<keyword evidence="1" id="KW-0378">Hydrolase</keyword>
<protein>
    <submittedName>
        <fullName evidence="1">Alpha/beta hydrolase</fullName>
    </submittedName>
</protein>
<sequence>MNYTLLIVPGLGDSSIGHWQNHWLEHFSNAQKVTQKDWNQPMLADWLLNLDSTIQQIDGPIILVAHSLATVLVAHWSQTHYTNSVVGALLVAPADVDSHTHTPVETWNFAPIPVTKLNFPSVVVTSADDPYIDLSRAQFLAEKWNSKFHNVGNKGHLNAASQLELWQEGQTLLNELLQEIKANKY</sequence>
<name>A0ABR7J2M6_9FLAO</name>
<dbReference type="Pfam" id="PF06821">
    <property type="entry name" value="Ser_hydrolase"/>
    <property type="match status" value="1"/>
</dbReference>
<gene>
    <name evidence="1" type="ORF">H8R23_00115</name>
</gene>
<dbReference type="RefSeq" id="WP_187008427.1">
    <property type="nucleotide sequence ID" value="NZ_JACRUI010000001.1"/>
</dbReference>
<accession>A0ABR7J2M6</accession>
<evidence type="ECO:0000313" key="2">
    <source>
        <dbReference type="Proteomes" id="UP000629963"/>
    </source>
</evidence>
<keyword evidence="2" id="KW-1185">Reference proteome</keyword>
<dbReference type="EMBL" id="JACRUJ010000001">
    <property type="protein sequence ID" value="MBC5839804.1"/>
    <property type="molecule type" value="Genomic_DNA"/>
</dbReference>
<organism evidence="1 2">
    <name type="scientific">Flavobacterium kayseriense</name>
    <dbReference type="NCBI Taxonomy" id="2764714"/>
    <lineage>
        <taxon>Bacteria</taxon>
        <taxon>Pseudomonadati</taxon>
        <taxon>Bacteroidota</taxon>
        <taxon>Flavobacteriia</taxon>
        <taxon>Flavobacteriales</taxon>
        <taxon>Flavobacteriaceae</taxon>
        <taxon>Flavobacterium</taxon>
    </lineage>
</organism>
<dbReference type="SUPFAM" id="SSF53474">
    <property type="entry name" value="alpha/beta-Hydrolases"/>
    <property type="match status" value="1"/>
</dbReference>
<dbReference type="Gene3D" id="3.40.50.1820">
    <property type="entry name" value="alpha/beta hydrolase"/>
    <property type="match status" value="1"/>
</dbReference>
<dbReference type="GO" id="GO:0016787">
    <property type="term" value="F:hydrolase activity"/>
    <property type="evidence" value="ECO:0007669"/>
    <property type="project" value="UniProtKB-KW"/>
</dbReference>
<dbReference type="Proteomes" id="UP000629963">
    <property type="component" value="Unassembled WGS sequence"/>
</dbReference>
<evidence type="ECO:0000313" key="1">
    <source>
        <dbReference type="EMBL" id="MBC5839804.1"/>
    </source>
</evidence>
<dbReference type="InterPro" id="IPR010662">
    <property type="entry name" value="RBBP9/YdeN"/>
</dbReference>
<dbReference type="InterPro" id="IPR029058">
    <property type="entry name" value="AB_hydrolase_fold"/>
</dbReference>